<evidence type="ECO:0000313" key="3">
    <source>
        <dbReference type="Proteomes" id="UP000054516"/>
    </source>
</evidence>
<feature type="region of interest" description="Disordered" evidence="1">
    <location>
        <begin position="35"/>
        <end position="60"/>
    </location>
</feature>
<dbReference type="GO" id="GO:0005737">
    <property type="term" value="C:cytoplasm"/>
    <property type="evidence" value="ECO:0007669"/>
    <property type="project" value="TreeGrafter"/>
</dbReference>
<dbReference type="Proteomes" id="UP000054516">
    <property type="component" value="Unassembled WGS sequence"/>
</dbReference>
<gene>
    <name evidence="2" type="ORF">SAMD00023353_3400090</name>
</gene>
<dbReference type="AlphaFoldDB" id="A0A1W2TKY7"/>
<dbReference type="InterPro" id="IPR014729">
    <property type="entry name" value="Rossmann-like_a/b/a_fold"/>
</dbReference>
<dbReference type="SUPFAM" id="SSF52374">
    <property type="entry name" value="Nucleotidylyl transferase"/>
    <property type="match status" value="1"/>
</dbReference>
<name>A0A1W2TKY7_ROSNE</name>
<proteinExistence type="predicted"/>
<dbReference type="STRING" id="77044.A0A1W2TKY7"/>
<keyword evidence="3" id="KW-1185">Reference proteome</keyword>
<evidence type="ECO:0000313" key="2">
    <source>
        <dbReference type="EMBL" id="GAP88939.2"/>
    </source>
</evidence>
<dbReference type="Gene3D" id="3.40.50.620">
    <property type="entry name" value="HUPs"/>
    <property type="match status" value="1"/>
</dbReference>
<keyword evidence="2" id="KW-0808">Transferase</keyword>
<dbReference type="GO" id="GO:0016887">
    <property type="term" value="F:ATP hydrolysis activity"/>
    <property type="evidence" value="ECO:0007669"/>
    <property type="project" value="TreeGrafter"/>
</dbReference>
<feature type="region of interest" description="Disordered" evidence="1">
    <location>
        <begin position="144"/>
        <end position="164"/>
    </location>
</feature>
<evidence type="ECO:0000256" key="1">
    <source>
        <dbReference type="SAM" id="MobiDB-lite"/>
    </source>
</evidence>
<dbReference type="OMA" id="IGGSKEW"/>
<dbReference type="GO" id="GO:0005634">
    <property type="term" value="C:nucleus"/>
    <property type="evidence" value="ECO:0007669"/>
    <property type="project" value="TreeGrafter"/>
</dbReference>
<dbReference type="PANTHER" id="PTHR31285:SF0">
    <property type="entry name" value="NICOTINAMIDE MONONUCLEOTIDE ADENYLYLTRANSFERASE"/>
    <property type="match status" value="1"/>
</dbReference>
<organism evidence="2">
    <name type="scientific">Rosellinia necatrix</name>
    <name type="common">White root-rot fungus</name>
    <dbReference type="NCBI Taxonomy" id="77044"/>
    <lineage>
        <taxon>Eukaryota</taxon>
        <taxon>Fungi</taxon>
        <taxon>Dikarya</taxon>
        <taxon>Ascomycota</taxon>
        <taxon>Pezizomycotina</taxon>
        <taxon>Sordariomycetes</taxon>
        <taxon>Xylariomycetidae</taxon>
        <taxon>Xylariales</taxon>
        <taxon>Xylariaceae</taxon>
        <taxon>Rosellinia</taxon>
    </lineage>
</organism>
<accession>A0A1W2TKY7</accession>
<dbReference type="PANTHER" id="PTHR31285">
    <property type="entry name" value="NICOTINAMIDE MONONUCLEOTIDE ADENYLYLTRANSFERASE"/>
    <property type="match status" value="1"/>
</dbReference>
<sequence length="353" mass="37683">MARPPPPHLAALFAQALRTFEASGATFRVLCSLPAPPPSPPTSAPDAPISAPPPPPRTRPPRVLVLDSSFNPPTRAHHRMAASALGAWKGKGEGKGEGEAASRVLLLLAVNNADKAPRPAALAHRLAMMYAFARALLAARPTTTKTKTTTTMGGEGCIAEEGGEGGRGGGGCETVVVDIAVTTEPYFHAKALAIDASGFYAGVVDGGDDDDEAVVSAAGPEQVYLAGYDTLVRIFDPKYYPADGGMRAALDPLFACARLRVTMRTDDAWGDAARQVAYLDELRAGKLEAVGGRKEWVDRIELVEGRKDGEEIISSTKVRDAVRRRDWEALRELVDEGVVNWIRENDLYANDDQ</sequence>
<dbReference type="GO" id="GO:0000309">
    <property type="term" value="F:nicotinamide-nucleotide adenylyltransferase activity"/>
    <property type="evidence" value="ECO:0007669"/>
    <property type="project" value="TreeGrafter"/>
</dbReference>
<keyword evidence="2" id="KW-0548">Nucleotidyltransferase</keyword>
<reference evidence="2" key="1">
    <citation type="submission" date="2016-03" db="EMBL/GenBank/DDBJ databases">
        <title>Draft genome sequence of Rosellinia necatrix.</title>
        <authorList>
            <person name="Kanematsu S."/>
        </authorList>
    </citation>
    <scope>NUCLEOTIDE SEQUENCE [LARGE SCALE GENOMIC DNA]</scope>
    <source>
        <strain evidence="2">W97</strain>
    </source>
</reference>
<dbReference type="OrthoDB" id="5591297at2759"/>
<dbReference type="EMBL" id="DF977479">
    <property type="protein sequence ID" value="GAP88939.2"/>
    <property type="molecule type" value="Genomic_DNA"/>
</dbReference>
<protein>
    <submittedName>
        <fullName evidence="2">Putative cytidylyltransferase family protein</fullName>
    </submittedName>
</protein>